<proteinExistence type="inferred from homology"/>
<dbReference type="PANTHER" id="PTHR43000">
    <property type="entry name" value="DTDP-D-GLUCOSE 4,6-DEHYDRATASE-RELATED"/>
    <property type="match status" value="1"/>
</dbReference>
<reference evidence="3" key="1">
    <citation type="submission" date="2020-05" db="EMBL/GenBank/DDBJ databases">
        <authorList>
            <consortium name="Genoscope - CEA"/>
            <person name="William W."/>
        </authorList>
    </citation>
    <scope>NUCLEOTIDE SEQUENCE [LARGE SCALE GENOMIC DNA]</scope>
    <source>
        <strain evidence="3">PCC 7821</strain>
    </source>
</reference>
<evidence type="ECO:0000256" key="1">
    <source>
        <dbReference type="ARBA" id="ARBA00007637"/>
    </source>
</evidence>
<dbReference type="AlphaFoldDB" id="A0A6J7ZEG4"/>
<dbReference type="EMBL" id="CZCZ02000002">
    <property type="protein sequence ID" value="CAC5339782.1"/>
    <property type="molecule type" value="Genomic_DNA"/>
</dbReference>
<evidence type="ECO:0000313" key="4">
    <source>
        <dbReference type="Proteomes" id="UP000196521"/>
    </source>
</evidence>
<name>A0A6J7ZEG4_PLARU</name>
<comment type="similarity">
    <text evidence="1">Belongs to the NAD(P)-dependent epimerase/dehydratase family.</text>
</comment>
<dbReference type="SUPFAM" id="SSF51735">
    <property type="entry name" value="NAD(P)-binding Rossmann-fold domains"/>
    <property type="match status" value="1"/>
</dbReference>
<dbReference type="RefSeq" id="WP_026798835.1">
    <property type="nucleotide sequence ID" value="NZ_CZCZ02000002.1"/>
</dbReference>
<dbReference type="Pfam" id="PF01370">
    <property type="entry name" value="Epimerase"/>
    <property type="match status" value="1"/>
</dbReference>
<keyword evidence="4" id="KW-1185">Reference proteome</keyword>
<organism evidence="3 4">
    <name type="scientific">Planktothrix rubescens CCAP 1459/22</name>
    <dbReference type="NCBI Taxonomy" id="329571"/>
    <lineage>
        <taxon>Bacteria</taxon>
        <taxon>Bacillati</taxon>
        <taxon>Cyanobacteriota</taxon>
        <taxon>Cyanophyceae</taxon>
        <taxon>Oscillatoriophycideae</taxon>
        <taxon>Oscillatoriales</taxon>
        <taxon>Microcoleaceae</taxon>
        <taxon>Planktothrix</taxon>
    </lineage>
</organism>
<evidence type="ECO:0000313" key="3">
    <source>
        <dbReference type="EMBL" id="CAC5339782.1"/>
    </source>
</evidence>
<dbReference type="Proteomes" id="UP000196521">
    <property type="component" value="Unassembled WGS sequence"/>
</dbReference>
<dbReference type="InterPro" id="IPR036291">
    <property type="entry name" value="NAD(P)-bd_dom_sf"/>
</dbReference>
<dbReference type="InterPro" id="IPR001509">
    <property type="entry name" value="Epimerase_deHydtase"/>
</dbReference>
<dbReference type="Gene3D" id="3.90.25.10">
    <property type="entry name" value="UDP-galactose 4-epimerase, domain 1"/>
    <property type="match status" value="1"/>
</dbReference>
<accession>A0A6J7ZEG4</accession>
<gene>
    <name evidence="3" type="ORF">PLAN_MP30058</name>
</gene>
<comment type="caution">
    <text evidence="3">The sequence shown here is derived from an EMBL/GenBank/DDBJ whole genome shotgun (WGS) entry which is preliminary data.</text>
</comment>
<sequence length="310" mass="34438">MKALVTGGAGFIGSHLVKHLVAENIKTKVYDNLYSGHLENLTSVQNKIEFIYGDICDKKHLLSAMQDVDCVFHQAALVSVPQSTLNLQLTQQINILGTLNVLETALKADVRRIVIASSCAIYGDCYQPPLKEDLASMPKSPYAVSKVATEAWGETFYHTYGLETISLRYFNVYGVGQRADSEYAAVIPKFINCYRNKQRPKIYGDGQQSRDFISVSDVVQANIAAATISSKILNKHRIFNVCTGIATNLLELLQLISEKFGYCLEPEFLDIRRGDIQASWGDITRASVNLNFSVKETLSEKVSSVIDRIN</sequence>
<dbReference type="Gene3D" id="3.40.50.720">
    <property type="entry name" value="NAD(P)-binding Rossmann-like Domain"/>
    <property type="match status" value="1"/>
</dbReference>
<evidence type="ECO:0000259" key="2">
    <source>
        <dbReference type="Pfam" id="PF01370"/>
    </source>
</evidence>
<protein>
    <submittedName>
        <fullName evidence="3">NAD-dependent epimerase/dehydratase</fullName>
    </submittedName>
</protein>
<feature type="domain" description="NAD-dependent epimerase/dehydratase" evidence="2">
    <location>
        <begin position="3"/>
        <end position="241"/>
    </location>
</feature>